<dbReference type="Proteomes" id="UP000231279">
    <property type="component" value="Unassembled WGS sequence"/>
</dbReference>
<evidence type="ECO:0000313" key="2">
    <source>
        <dbReference type="EMBL" id="PIN13533.1"/>
    </source>
</evidence>
<dbReference type="OrthoDB" id="1847229at2759"/>
<proteinExistence type="predicted"/>
<reference evidence="3" key="1">
    <citation type="journal article" date="2018" name="Gigascience">
        <title>Genome assembly of the Pink Ipe (Handroanthus impetiginosus, Bignoniaceae), a highly valued, ecologically keystone Neotropical timber forest tree.</title>
        <authorList>
            <person name="Silva-Junior O.B."/>
            <person name="Grattapaglia D."/>
            <person name="Novaes E."/>
            <person name="Collevatti R.G."/>
        </authorList>
    </citation>
    <scope>NUCLEOTIDE SEQUENCE [LARGE SCALE GENOMIC DNA]</scope>
    <source>
        <strain evidence="3">cv. UFG-1</strain>
    </source>
</reference>
<name>A0A2G9H7S3_9LAMI</name>
<evidence type="ECO:0000313" key="3">
    <source>
        <dbReference type="Proteomes" id="UP000231279"/>
    </source>
</evidence>
<dbReference type="PANTHER" id="PTHR36368:SF1">
    <property type="entry name" value="ATP-DEPENDENT CASEINOLYTIC PROTEASE_CROTONASE FAMILY PROTEIN"/>
    <property type="match status" value="1"/>
</dbReference>
<comment type="caution">
    <text evidence="2">The sequence shown here is derived from an EMBL/GenBank/DDBJ whole genome shotgun (WGS) entry which is preliminary data.</text>
</comment>
<accession>A0A2G9H7S3</accession>
<dbReference type="PANTHER" id="PTHR36368">
    <property type="entry name" value="ATP-DEPENDENT CASEINOLYTIC PROTEASE/CROTONASE FAMILY PROTEIN"/>
    <property type="match status" value="1"/>
</dbReference>
<sequence>MASEYVSEREKEMLRSTHLDLNATDSQVLGSLDSVSLLSEPPDVRNWFPSYVYESPDLNTLDGVLDFDESGGTCLEEEKKRKSGENRLVGEFSDGLLPAAKESTDGIVKCNESNEFECSKSAAMVPELSESLSLASEPPDIKNWFSSYSYESPLLDTHEFTIFDHKDGEDGHLCSTQKSCPQDNKDVIDFMDIEDGAELPNRSRISNAVVKSINMVKDVKLDCQSVCKDGHNDDLKPIPAISRQSTSKKVSEKILPGQRTENNNQGSVNKFSNTNKNGEDFGAMLNGNLINRANPNLLKMENIPSSEVGKCVHKSTGMKDCVNHSLEKEDLHQNGSPRGDLRRPTGTSSGKENEGNGFLENGFVSTRKKSSQTNTGIVTRPVNGVKSEFNREKDAAISRKVLSDTTNFHSTDVVESTGKWLCPQKRKPNLGPPLKQLRLERWVRRV</sequence>
<dbReference type="AlphaFoldDB" id="A0A2G9H7S3"/>
<dbReference type="EMBL" id="NKXS01002457">
    <property type="protein sequence ID" value="PIN13533.1"/>
    <property type="molecule type" value="Genomic_DNA"/>
</dbReference>
<feature type="compositionally biased region" description="Polar residues" evidence="1">
    <location>
        <begin position="259"/>
        <end position="276"/>
    </location>
</feature>
<keyword evidence="3" id="KW-1185">Reference proteome</keyword>
<organism evidence="2 3">
    <name type="scientific">Handroanthus impetiginosus</name>
    <dbReference type="NCBI Taxonomy" id="429701"/>
    <lineage>
        <taxon>Eukaryota</taxon>
        <taxon>Viridiplantae</taxon>
        <taxon>Streptophyta</taxon>
        <taxon>Embryophyta</taxon>
        <taxon>Tracheophyta</taxon>
        <taxon>Spermatophyta</taxon>
        <taxon>Magnoliopsida</taxon>
        <taxon>eudicotyledons</taxon>
        <taxon>Gunneridae</taxon>
        <taxon>Pentapetalae</taxon>
        <taxon>asterids</taxon>
        <taxon>lamiids</taxon>
        <taxon>Lamiales</taxon>
        <taxon>Bignoniaceae</taxon>
        <taxon>Crescentiina</taxon>
        <taxon>Tabebuia alliance</taxon>
        <taxon>Handroanthus</taxon>
    </lineage>
</organism>
<evidence type="ECO:0000256" key="1">
    <source>
        <dbReference type="SAM" id="MobiDB-lite"/>
    </source>
</evidence>
<protein>
    <submittedName>
        <fullName evidence="2">Uncharacterized protein</fullName>
    </submittedName>
</protein>
<feature type="region of interest" description="Disordered" evidence="1">
    <location>
        <begin position="234"/>
        <end position="279"/>
    </location>
</feature>
<gene>
    <name evidence="2" type="ORF">CDL12_13845</name>
</gene>
<feature type="region of interest" description="Disordered" evidence="1">
    <location>
        <begin position="328"/>
        <end position="361"/>
    </location>
</feature>